<proteinExistence type="predicted"/>
<dbReference type="AlphaFoldDB" id="A0AAN7CNM0"/>
<reference evidence="2" key="1">
    <citation type="journal article" date="2023" name="Mol. Phylogenet. Evol.">
        <title>Genome-scale phylogeny and comparative genomics of the fungal order Sordariales.</title>
        <authorList>
            <person name="Hensen N."/>
            <person name="Bonometti L."/>
            <person name="Westerberg I."/>
            <person name="Brannstrom I.O."/>
            <person name="Guillou S."/>
            <person name="Cros-Aarteil S."/>
            <person name="Calhoun S."/>
            <person name="Haridas S."/>
            <person name="Kuo A."/>
            <person name="Mondo S."/>
            <person name="Pangilinan J."/>
            <person name="Riley R."/>
            <person name="LaButti K."/>
            <person name="Andreopoulos B."/>
            <person name="Lipzen A."/>
            <person name="Chen C."/>
            <person name="Yan M."/>
            <person name="Daum C."/>
            <person name="Ng V."/>
            <person name="Clum A."/>
            <person name="Steindorff A."/>
            <person name="Ohm R.A."/>
            <person name="Martin F."/>
            <person name="Silar P."/>
            <person name="Natvig D.O."/>
            <person name="Lalanne C."/>
            <person name="Gautier V."/>
            <person name="Ament-Velasquez S.L."/>
            <person name="Kruys A."/>
            <person name="Hutchinson M.I."/>
            <person name="Powell A.J."/>
            <person name="Barry K."/>
            <person name="Miller A.N."/>
            <person name="Grigoriev I.V."/>
            <person name="Debuchy R."/>
            <person name="Gladieux P."/>
            <person name="Hiltunen Thoren M."/>
            <person name="Johannesson H."/>
        </authorList>
    </citation>
    <scope>NUCLEOTIDE SEQUENCE</scope>
    <source>
        <strain evidence="2">CBS 359.72</strain>
    </source>
</reference>
<name>A0AAN7CNM0_9PEZI</name>
<reference evidence="2" key="2">
    <citation type="submission" date="2023-05" db="EMBL/GenBank/DDBJ databases">
        <authorList>
            <consortium name="Lawrence Berkeley National Laboratory"/>
            <person name="Steindorff A."/>
            <person name="Hensen N."/>
            <person name="Bonometti L."/>
            <person name="Westerberg I."/>
            <person name="Brannstrom I.O."/>
            <person name="Guillou S."/>
            <person name="Cros-Aarteil S."/>
            <person name="Calhoun S."/>
            <person name="Haridas S."/>
            <person name="Kuo A."/>
            <person name="Mondo S."/>
            <person name="Pangilinan J."/>
            <person name="Riley R."/>
            <person name="Labutti K."/>
            <person name="Andreopoulos B."/>
            <person name="Lipzen A."/>
            <person name="Chen C."/>
            <person name="Yanf M."/>
            <person name="Daum C."/>
            <person name="Ng V."/>
            <person name="Clum A."/>
            <person name="Ohm R."/>
            <person name="Martin F."/>
            <person name="Silar P."/>
            <person name="Natvig D."/>
            <person name="Lalanne C."/>
            <person name="Gautier V."/>
            <person name="Ament-Velasquez S.L."/>
            <person name="Kruys A."/>
            <person name="Hutchinson M.I."/>
            <person name="Powell A.J."/>
            <person name="Barry K."/>
            <person name="Miller A.N."/>
            <person name="Grigoriev I.V."/>
            <person name="Debuchy R."/>
            <person name="Gladieux P."/>
            <person name="Thoren M.H."/>
            <person name="Johannesson H."/>
        </authorList>
    </citation>
    <scope>NUCLEOTIDE SEQUENCE</scope>
    <source>
        <strain evidence="2">CBS 359.72</strain>
    </source>
</reference>
<comment type="caution">
    <text evidence="2">The sequence shown here is derived from an EMBL/GenBank/DDBJ whole genome shotgun (WGS) entry which is preliminary data.</text>
</comment>
<evidence type="ECO:0000313" key="3">
    <source>
        <dbReference type="Proteomes" id="UP001303647"/>
    </source>
</evidence>
<sequence length="317" mass="34203">MPSSPVAEAPTLPPEVQADTASNKAESRPEGSPAPQGPEEQETKSSGETKGSSSHSDSHSEGEYSGSDTSEHRDPKTGDEAQPPLPNEPVPGDDSTAPPLPNEPLPSDSAAPPLPAEPVPEPEDDGWEYHWNPNDQSYWFYNRFTGVWQKENPRVPTDATAVPQAATTPAATAITATPTVAADGTVLSNPASVAGGYNPAIHGDYDENAWYAQALRAQQASAATSATGDEYATAALFNRHTGRWQTADQGPERHSDEAKSRRQMRAFFDVDAAANMHDGRSLKAERAGIKPSRAELKAFKEKRRAKKEEKRRAWLRD</sequence>
<feature type="compositionally biased region" description="Basic and acidic residues" evidence="1">
    <location>
        <begin position="306"/>
        <end position="317"/>
    </location>
</feature>
<organism evidence="2 3">
    <name type="scientific">Corynascus novoguineensis</name>
    <dbReference type="NCBI Taxonomy" id="1126955"/>
    <lineage>
        <taxon>Eukaryota</taxon>
        <taxon>Fungi</taxon>
        <taxon>Dikarya</taxon>
        <taxon>Ascomycota</taxon>
        <taxon>Pezizomycotina</taxon>
        <taxon>Sordariomycetes</taxon>
        <taxon>Sordariomycetidae</taxon>
        <taxon>Sordariales</taxon>
        <taxon>Chaetomiaceae</taxon>
        <taxon>Corynascus</taxon>
    </lineage>
</organism>
<gene>
    <name evidence="2" type="ORF">C7999DRAFT_43075</name>
</gene>
<protein>
    <recommendedName>
        <fullName evidence="4">WW domain-containing protein</fullName>
    </recommendedName>
</protein>
<evidence type="ECO:0000256" key="1">
    <source>
        <dbReference type="SAM" id="MobiDB-lite"/>
    </source>
</evidence>
<keyword evidence="3" id="KW-1185">Reference proteome</keyword>
<feature type="region of interest" description="Disordered" evidence="1">
    <location>
        <begin position="279"/>
        <end position="317"/>
    </location>
</feature>
<feature type="region of interest" description="Disordered" evidence="1">
    <location>
        <begin position="1"/>
        <end position="131"/>
    </location>
</feature>
<dbReference type="Proteomes" id="UP001303647">
    <property type="component" value="Unassembled WGS sequence"/>
</dbReference>
<dbReference type="EMBL" id="MU857702">
    <property type="protein sequence ID" value="KAK4245409.1"/>
    <property type="molecule type" value="Genomic_DNA"/>
</dbReference>
<evidence type="ECO:0008006" key="4">
    <source>
        <dbReference type="Google" id="ProtNLM"/>
    </source>
</evidence>
<feature type="region of interest" description="Disordered" evidence="1">
    <location>
        <begin position="242"/>
        <end position="261"/>
    </location>
</feature>
<accession>A0AAN7CNM0</accession>
<feature type="compositionally biased region" description="Basic and acidic residues" evidence="1">
    <location>
        <begin position="279"/>
        <end position="299"/>
    </location>
</feature>
<feature type="compositionally biased region" description="Basic and acidic residues" evidence="1">
    <location>
        <begin position="69"/>
        <end position="79"/>
    </location>
</feature>
<feature type="compositionally biased region" description="Basic and acidic residues" evidence="1">
    <location>
        <begin position="250"/>
        <end position="260"/>
    </location>
</feature>
<evidence type="ECO:0000313" key="2">
    <source>
        <dbReference type="EMBL" id="KAK4245409.1"/>
    </source>
</evidence>